<organism evidence="3">
    <name type="scientific">Tolypothrix bouteillei VB521301</name>
    <dbReference type="NCBI Taxonomy" id="1479485"/>
    <lineage>
        <taxon>Bacteria</taxon>
        <taxon>Bacillati</taxon>
        <taxon>Cyanobacteriota</taxon>
        <taxon>Cyanophyceae</taxon>
        <taxon>Nostocales</taxon>
        <taxon>Tolypothrichaceae</taxon>
        <taxon>Tolypothrix</taxon>
    </lineage>
</organism>
<name>A0A0C1QU77_9CYAN</name>
<dbReference type="AlphaFoldDB" id="A0A0C1QU77"/>
<evidence type="ECO:0000313" key="2">
    <source>
        <dbReference type="EMBL" id="KAF3885320.1"/>
    </source>
</evidence>
<reference evidence="3" key="1">
    <citation type="journal article" date="2015" name="Genome Announc.">
        <title>Draft Genome Sequence of Tolypothrix boutellei Strain VB521301.</title>
        <authorList>
            <person name="Chandrababunaidu M.M."/>
            <person name="Singh D."/>
            <person name="Sen D."/>
            <person name="Bhan S."/>
            <person name="Das S."/>
            <person name="Gupta A."/>
            <person name="Adhikary S.P."/>
            <person name="Tripathy S."/>
        </authorList>
    </citation>
    <scope>NUCLEOTIDE SEQUENCE</scope>
    <source>
        <strain evidence="3">VB521301</strain>
    </source>
</reference>
<dbReference type="RefSeq" id="WP_038087495.1">
    <property type="nucleotide sequence ID" value="NZ_JHEG04000001.1"/>
</dbReference>
<protein>
    <submittedName>
        <fullName evidence="2">Class I SAM-dependent methyltransferase</fullName>
    </submittedName>
    <submittedName>
        <fullName evidence="3">Methyltransferase type 11</fullName>
    </submittedName>
</protein>
<gene>
    <name evidence="3" type="ORF">DA73_0231460</name>
    <name evidence="2" type="ORF">DA73_0400007500</name>
</gene>
<dbReference type="Pfam" id="PF08241">
    <property type="entry name" value="Methyltransf_11"/>
    <property type="match status" value="1"/>
</dbReference>
<dbReference type="GO" id="GO:0008757">
    <property type="term" value="F:S-adenosylmethionine-dependent methyltransferase activity"/>
    <property type="evidence" value="ECO:0007669"/>
    <property type="project" value="InterPro"/>
</dbReference>
<comment type="caution">
    <text evidence="3">The sequence shown here is derived from an EMBL/GenBank/DDBJ whole genome shotgun (WGS) entry which is preliminary data.</text>
</comment>
<keyword evidence="3" id="KW-0489">Methyltransferase</keyword>
<dbReference type="CDD" id="cd02440">
    <property type="entry name" value="AdoMet_MTases"/>
    <property type="match status" value="1"/>
</dbReference>
<dbReference type="Proteomes" id="UP000029738">
    <property type="component" value="Unassembled WGS sequence"/>
</dbReference>
<accession>A0A0C1QU77</accession>
<dbReference type="InterPro" id="IPR029063">
    <property type="entry name" value="SAM-dependent_MTases_sf"/>
</dbReference>
<sequence length="207" mass="23697">MSIQAAYDNWSDTYDTDKNLTRDLDRTVTRETLIGLSCRSVVEIGCGTGKNTLFLSQIAEKVHAIDFSAYMLEKAKEKVNSANVIFSLTDITKQWACENGSADLITCNLVLEHINDLPFIFSEASRVLGKGGHFFISELHPFKQYEGTKANFQRNQERVEIPAFVHHISDYISTAKNYGFTLEKFQEWWHEQDCNKPPRIASFLFKK</sequence>
<dbReference type="OrthoDB" id="9804312at2"/>
<dbReference type="EMBL" id="JHEG04000001">
    <property type="protein sequence ID" value="KAF3885320.1"/>
    <property type="molecule type" value="Genomic_DNA"/>
</dbReference>
<feature type="domain" description="Methyltransferase type 11" evidence="1">
    <location>
        <begin position="42"/>
        <end position="136"/>
    </location>
</feature>
<evidence type="ECO:0000259" key="1">
    <source>
        <dbReference type="Pfam" id="PF08241"/>
    </source>
</evidence>
<dbReference type="SUPFAM" id="SSF53335">
    <property type="entry name" value="S-adenosyl-L-methionine-dependent methyltransferases"/>
    <property type="match status" value="1"/>
</dbReference>
<evidence type="ECO:0000313" key="4">
    <source>
        <dbReference type="Proteomes" id="UP000029738"/>
    </source>
</evidence>
<dbReference type="InterPro" id="IPR013216">
    <property type="entry name" value="Methyltransf_11"/>
</dbReference>
<keyword evidence="4" id="KW-1185">Reference proteome</keyword>
<dbReference type="GO" id="GO:0032259">
    <property type="term" value="P:methylation"/>
    <property type="evidence" value="ECO:0007669"/>
    <property type="project" value="UniProtKB-KW"/>
</dbReference>
<dbReference type="PANTHER" id="PTHR43861:SF1">
    <property type="entry name" value="TRANS-ACONITATE 2-METHYLTRANSFERASE"/>
    <property type="match status" value="1"/>
</dbReference>
<proteinExistence type="predicted"/>
<evidence type="ECO:0000313" key="3">
    <source>
        <dbReference type="EMBL" id="KIE08989.1"/>
    </source>
</evidence>
<dbReference type="PANTHER" id="PTHR43861">
    <property type="entry name" value="TRANS-ACONITATE 2-METHYLTRANSFERASE-RELATED"/>
    <property type="match status" value="1"/>
</dbReference>
<keyword evidence="3" id="KW-0808">Transferase</keyword>
<reference evidence="2" key="2">
    <citation type="submission" date="2019-11" db="EMBL/GenBank/DDBJ databases">
        <title>Improved Assembly of Tolypothrix boutellei genome.</title>
        <authorList>
            <person name="Sarangi A.N."/>
            <person name="Mukherjee M."/>
            <person name="Ghosh S."/>
            <person name="Singh D."/>
            <person name="Das A."/>
            <person name="Kant S."/>
            <person name="Prusty A."/>
            <person name="Tripathy S."/>
        </authorList>
    </citation>
    <scope>NUCLEOTIDE SEQUENCE</scope>
    <source>
        <strain evidence="2">VB521301</strain>
    </source>
</reference>
<dbReference type="EMBL" id="JHEG02000058">
    <property type="protein sequence ID" value="KIE08989.1"/>
    <property type="molecule type" value="Genomic_DNA"/>
</dbReference>
<dbReference type="Gene3D" id="3.40.50.150">
    <property type="entry name" value="Vaccinia Virus protein VP39"/>
    <property type="match status" value="1"/>
</dbReference>
<dbReference type="STRING" id="1479485.DA73_0231460"/>